<accession>A0A7Z2VNS6</accession>
<dbReference type="GO" id="GO:1904680">
    <property type="term" value="F:peptide transmembrane transporter activity"/>
    <property type="evidence" value="ECO:0007669"/>
    <property type="project" value="TreeGrafter"/>
</dbReference>
<dbReference type="InterPro" id="IPR039424">
    <property type="entry name" value="SBP_5"/>
</dbReference>
<evidence type="ECO:0000313" key="6">
    <source>
        <dbReference type="Proteomes" id="UP000502248"/>
    </source>
</evidence>
<dbReference type="GO" id="GO:0015833">
    <property type="term" value="P:peptide transport"/>
    <property type="evidence" value="ECO:0007669"/>
    <property type="project" value="TreeGrafter"/>
</dbReference>
<keyword evidence="1 3" id="KW-0732">Signal</keyword>
<protein>
    <submittedName>
        <fullName evidence="5">ABC transporter substrate-binding protein</fullName>
    </submittedName>
</protein>
<dbReference type="EMBL" id="CP051680">
    <property type="protein sequence ID" value="QJD86372.1"/>
    <property type="molecule type" value="Genomic_DNA"/>
</dbReference>
<proteinExistence type="predicted"/>
<feature type="region of interest" description="Disordered" evidence="2">
    <location>
        <begin position="28"/>
        <end position="50"/>
    </location>
</feature>
<dbReference type="Gene3D" id="3.10.105.10">
    <property type="entry name" value="Dipeptide-binding Protein, Domain 3"/>
    <property type="match status" value="1"/>
</dbReference>
<feature type="chain" id="PRO_5030782867" evidence="3">
    <location>
        <begin position="24"/>
        <end position="538"/>
    </location>
</feature>
<evidence type="ECO:0000313" key="5">
    <source>
        <dbReference type="EMBL" id="QJD86372.1"/>
    </source>
</evidence>
<dbReference type="Pfam" id="PF00496">
    <property type="entry name" value="SBP_bac_5"/>
    <property type="match status" value="1"/>
</dbReference>
<dbReference type="SUPFAM" id="SSF53850">
    <property type="entry name" value="Periplasmic binding protein-like II"/>
    <property type="match status" value="1"/>
</dbReference>
<evidence type="ECO:0000256" key="2">
    <source>
        <dbReference type="SAM" id="MobiDB-lite"/>
    </source>
</evidence>
<evidence type="ECO:0000256" key="3">
    <source>
        <dbReference type="SAM" id="SignalP"/>
    </source>
</evidence>
<evidence type="ECO:0000259" key="4">
    <source>
        <dbReference type="Pfam" id="PF00496"/>
    </source>
</evidence>
<feature type="compositionally biased region" description="Low complexity" evidence="2">
    <location>
        <begin position="32"/>
        <end position="50"/>
    </location>
</feature>
<reference evidence="5 6" key="1">
    <citation type="submission" date="2020-04" db="EMBL/GenBank/DDBJ databases">
        <title>Genome sequencing of novel species.</title>
        <authorList>
            <person name="Heo J."/>
            <person name="Kim S.-J."/>
            <person name="Kim J.-S."/>
            <person name="Hong S.-B."/>
            <person name="Kwon S.-W."/>
        </authorList>
    </citation>
    <scope>NUCLEOTIDE SEQUENCE [LARGE SCALE GENOMIC DNA]</scope>
    <source>
        <strain evidence="5 6">MFER-1</strain>
    </source>
</reference>
<dbReference type="GO" id="GO:0042597">
    <property type="term" value="C:periplasmic space"/>
    <property type="evidence" value="ECO:0007669"/>
    <property type="project" value="UniProtKB-ARBA"/>
</dbReference>
<dbReference type="CDD" id="cd08502">
    <property type="entry name" value="PBP2_NikA_DppA_OppA_like_16"/>
    <property type="match status" value="1"/>
</dbReference>
<dbReference type="Gene3D" id="3.40.190.10">
    <property type="entry name" value="Periplasmic binding protein-like II"/>
    <property type="match status" value="1"/>
</dbReference>
<feature type="domain" description="Solute-binding protein family 5" evidence="4">
    <location>
        <begin position="99"/>
        <end position="455"/>
    </location>
</feature>
<dbReference type="Proteomes" id="UP000502248">
    <property type="component" value="Chromosome"/>
</dbReference>
<dbReference type="PROSITE" id="PS51257">
    <property type="entry name" value="PROKAR_LIPOPROTEIN"/>
    <property type="match status" value="1"/>
</dbReference>
<feature type="signal peptide" evidence="3">
    <location>
        <begin position="1"/>
        <end position="23"/>
    </location>
</feature>
<dbReference type="PANTHER" id="PTHR30290:SF38">
    <property type="entry name" value="D,D-DIPEPTIDE-BINDING PERIPLASMIC PROTEIN DDPA-RELATED"/>
    <property type="match status" value="1"/>
</dbReference>
<gene>
    <name evidence="5" type="ORF">HH215_26540</name>
</gene>
<dbReference type="KEGG" id="cheb:HH215_26540"/>
<sequence length="538" mass="58876">MKLKKINVLVTALILSIALVACTKDNSNNKGTEASGTASPSAGASASSPAEQKEYKNELHIALTAQPPTLDSAVTVSSVALDTAGNIFEQLYTLNAAYEPVPVLAESVETSADGLTYTFKLRQGVKFHNGKEMTSEDVVASMNRWLVTSSRAKVLLTNAKFEAVDTYSVKLTIEKPASDVLILIASQAQFPSIMPKEIVESAPAEGVTEYIGTGPYKFQEWKQDQYIHLVRNNDYQSSQETASGFYGKKEAPTENLFFHFVTDHATRIAGVKTGEYDIADAIPIENYDELAADKNLELLSFPGGALTAFLNTSEGLLADVKYRQAILAALNNEEIMLASFAKPELYSLAPGYLGANQVQWATDAGKEYYNQADPEKAKQLLKEAGYKGEEITLLTTKDYAEMYAATLVIQEQLRQVGFNVKVDNYDFPTFLETKNDRSKWDLFVASTGYQLTPPQLLAVNPDWAGLNDDKVKAALAAIRGAATPEDAKKEWETLQGYLYEIGSSTVIGHYNGIVAVNKAVENFELFEAPIVWNAKIAK</sequence>
<name>A0A7Z2VNS6_9BACL</name>
<organism evidence="5 6">
    <name type="scientific">Cohnella herbarum</name>
    <dbReference type="NCBI Taxonomy" id="2728023"/>
    <lineage>
        <taxon>Bacteria</taxon>
        <taxon>Bacillati</taxon>
        <taxon>Bacillota</taxon>
        <taxon>Bacilli</taxon>
        <taxon>Bacillales</taxon>
        <taxon>Paenibacillaceae</taxon>
        <taxon>Cohnella</taxon>
    </lineage>
</organism>
<dbReference type="InterPro" id="IPR030678">
    <property type="entry name" value="Peptide/Ni-bd"/>
</dbReference>
<dbReference type="InterPro" id="IPR000914">
    <property type="entry name" value="SBP_5_dom"/>
</dbReference>
<keyword evidence="6" id="KW-1185">Reference proteome</keyword>
<dbReference type="PANTHER" id="PTHR30290">
    <property type="entry name" value="PERIPLASMIC BINDING COMPONENT OF ABC TRANSPORTER"/>
    <property type="match status" value="1"/>
</dbReference>
<dbReference type="AlphaFoldDB" id="A0A7Z2VNS6"/>
<dbReference type="GO" id="GO:0043190">
    <property type="term" value="C:ATP-binding cassette (ABC) transporter complex"/>
    <property type="evidence" value="ECO:0007669"/>
    <property type="project" value="InterPro"/>
</dbReference>
<dbReference type="PIRSF" id="PIRSF002741">
    <property type="entry name" value="MppA"/>
    <property type="match status" value="1"/>
</dbReference>
<evidence type="ECO:0000256" key="1">
    <source>
        <dbReference type="ARBA" id="ARBA00022729"/>
    </source>
</evidence>
<dbReference type="RefSeq" id="WP_169282621.1">
    <property type="nucleotide sequence ID" value="NZ_CP051680.1"/>
</dbReference>